<keyword evidence="8" id="KW-1185">Reference proteome</keyword>
<dbReference type="PIRSF" id="PIRSF015582">
    <property type="entry name" value="Cit_lyase_B"/>
    <property type="match status" value="1"/>
</dbReference>
<keyword evidence="2 5" id="KW-0479">Metal-binding</keyword>
<dbReference type="GO" id="GO:0006107">
    <property type="term" value="P:oxaloacetate metabolic process"/>
    <property type="evidence" value="ECO:0007669"/>
    <property type="project" value="TreeGrafter"/>
</dbReference>
<gene>
    <name evidence="7" type="primary">citE_1</name>
    <name evidence="7" type="ORF">DSM104443_00893</name>
</gene>
<dbReference type="Proteomes" id="UP000501534">
    <property type="component" value="Chromosome"/>
</dbReference>
<keyword evidence="7" id="KW-0456">Lyase</keyword>
<dbReference type="GO" id="GO:0008815">
    <property type="term" value="F:citrate (pro-3S)-lyase activity"/>
    <property type="evidence" value="ECO:0007669"/>
    <property type="project" value="UniProtKB-EC"/>
</dbReference>
<proteinExistence type="predicted"/>
<name>A0A6M4GU30_9PROT</name>
<evidence type="ECO:0000256" key="2">
    <source>
        <dbReference type="ARBA" id="ARBA00022723"/>
    </source>
</evidence>
<dbReference type="InterPro" id="IPR015813">
    <property type="entry name" value="Pyrv/PenolPyrv_kinase-like_dom"/>
</dbReference>
<dbReference type="RefSeq" id="WP_171089882.1">
    <property type="nucleotide sequence ID" value="NZ_CP053069.1"/>
</dbReference>
<dbReference type="SUPFAM" id="SSF51621">
    <property type="entry name" value="Phosphoenolpyruvate/pyruvate domain"/>
    <property type="match status" value="1"/>
</dbReference>
<dbReference type="AlphaFoldDB" id="A0A6M4GU30"/>
<evidence type="ECO:0000256" key="3">
    <source>
        <dbReference type="ARBA" id="ARBA00022842"/>
    </source>
</evidence>
<dbReference type="PANTHER" id="PTHR32308">
    <property type="entry name" value="LYASE BETA SUBUNIT, PUTATIVE (AFU_ORTHOLOGUE AFUA_4G13030)-RELATED"/>
    <property type="match status" value="1"/>
</dbReference>
<keyword evidence="3 5" id="KW-0460">Magnesium</keyword>
<evidence type="ECO:0000256" key="1">
    <source>
        <dbReference type="ARBA" id="ARBA00001946"/>
    </source>
</evidence>
<comment type="cofactor">
    <cofactor evidence="1">
        <name>Mg(2+)</name>
        <dbReference type="ChEBI" id="CHEBI:18420"/>
    </cofactor>
</comment>
<protein>
    <submittedName>
        <fullName evidence="7">Citrate lyase subunit beta</fullName>
        <ecNumber evidence="7">4.1.3.6</ecNumber>
    </submittedName>
</protein>
<dbReference type="GO" id="GO:0000287">
    <property type="term" value="F:magnesium ion binding"/>
    <property type="evidence" value="ECO:0007669"/>
    <property type="project" value="TreeGrafter"/>
</dbReference>
<feature type="domain" description="HpcH/HpaI aldolase/citrate lyase" evidence="6">
    <location>
        <begin position="2"/>
        <end position="210"/>
    </location>
</feature>
<evidence type="ECO:0000256" key="5">
    <source>
        <dbReference type="PIRSR" id="PIRSR015582-2"/>
    </source>
</evidence>
<dbReference type="InterPro" id="IPR005000">
    <property type="entry name" value="Aldolase/citrate-lyase_domain"/>
</dbReference>
<evidence type="ECO:0000256" key="4">
    <source>
        <dbReference type="PIRSR" id="PIRSR015582-1"/>
    </source>
</evidence>
<evidence type="ECO:0000313" key="7">
    <source>
        <dbReference type="EMBL" id="QJR09843.1"/>
    </source>
</evidence>
<evidence type="ECO:0000259" key="6">
    <source>
        <dbReference type="Pfam" id="PF03328"/>
    </source>
</evidence>
<dbReference type="KEGG" id="uru:DSM104443_00893"/>
<feature type="binding site" evidence="5">
    <location>
        <position position="116"/>
    </location>
    <ligand>
        <name>Mg(2+)</name>
        <dbReference type="ChEBI" id="CHEBI:18420"/>
    </ligand>
</feature>
<accession>A0A6M4GU30</accession>
<feature type="binding site" evidence="4">
    <location>
        <position position="64"/>
    </location>
    <ligand>
        <name>substrate</name>
    </ligand>
</feature>
<feature type="binding site" evidence="4">
    <location>
        <position position="116"/>
    </location>
    <ligand>
        <name>substrate</name>
    </ligand>
</feature>
<dbReference type="InterPro" id="IPR011206">
    <property type="entry name" value="Citrate_lyase_beta/mcl1/mcl2"/>
</dbReference>
<evidence type="ECO:0000313" key="8">
    <source>
        <dbReference type="Proteomes" id="UP000501534"/>
    </source>
</evidence>
<dbReference type="Gene3D" id="3.20.20.60">
    <property type="entry name" value="Phosphoenolpyruvate-binding domains"/>
    <property type="match status" value="1"/>
</dbReference>
<reference evidence="7 8" key="1">
    <citation type="submission" date="2020-04" db="EMBL/GenBank/DDBJ databases">
        <title>Usitatibacter rugosus gen. nov., sp. nov. and Usitatibacter palustris sp. nov., novel members of Usitatibacteraceae fam. nov. within the order Nitrosomonadales isolated from soil.</title>
        <authorList>
            <person name="Huber K.J."/>
            <person name="Neumann-Schaal M."/>
            <person name="Geppert A."/>
            <person name="Luckner M."/>
            <person name="Wanner G."/>
            <person name="Overmann J."/>
        </authorList>
    </citation>
    <scope>NUCLEOTIDE SEQUENCE [LARGE SCALE GENOMIC DNA]</scope>
    <source>
        <strain evidence="7 8">0125_3</strain>
    </source>
</reference>
<dbReference type="PANTHER" id="PTHR32308:SF10">
    <property type="entry name" value="CITRATE LYASE SUBUNIT BETA"/>
    <property type="match status" value="1"/>
</dbReference>
<dbReference type="InterPro" id="IPR040442">
    <property type="entry name" value="Pyrv_kinase-like_dom_sf"/>
</dbReference>
<feature type="binding site" evidence="5">
    <location>
        <position position="143"/>
    </location>
    <ligand>
        <name>Mg(2+)</name>
        <dbReference type="ChEBI" id="CHEBI:18420"/>
    </ligand>
</feature>
<dbReference type="EC" id="4.1.3.6" evidence="7"/>
<dbReference type="Pfam" id="PF03328">
    <property type="entry name" value="HpcH_HpaI"/>
    <property type="match status" value="1"/>
</dbReference>
<sequence>MRTKLFVPGSRPELFAKAMAGEADALSIDLEDAVDEKRKDEARLAVRDFLRSLPANKDKTIIVRVNGIDTPHFEADIEAIRGSGLDIVNLPMIESAGDVQRAVEVTKDLALMANIETAKGFRNAAEIAAADPCVKGLQLGFGDLLEPLGIERYNLAVILHFQLGVRLAAGEAGVFAYDSALANVKDMDLLKREAEQARRLGFLGKSAIHPSQVPVINQVFRPTEEEIAHSLKVVESAKDNVAKGVGAWMVDGRMIDAPFVVRAENILTTARRLKLL</sequence>
<dbReference type="EMBL" id="CP053069">
    <property type="protein sequence ID" value="QJR09843.1"/>
    <property type="molecule type" value="Genomic_DNA"/>
</dbReference>
<organism evidence="7 8">
    <name type="scientific">Usitatibacter rugosus</name>
    <dbReference type="NCBI Taxonomy" id="2732067"/>
    <lineage>
        <taxon>Bacteria</taxon>
        <taxon>Pseudomonadati</taxon>
        <taxon>Pseudomonadota</taxon>
        <taxon>Betaproteobacteria</taxon>
        <taxon>Nitrosomonadales</taxon>
        <taxon>Usitatibacteraceae</taxon>
        <taxon>Usitatibacter</taxon>
    </lineage>
</organism>